<dbReference type="Proteomes" id="UP000587367">
    <property type="component" value="Unassembled WGS sequence"/>
</dbReference>
<comment type="caution">
    <text evidence="2">The sequence shown here is derived from an EMBL/GenBank/DDBJ whole genome shotgun (WGS) entry which is preliminary data.</text>
</comment>
<feature type="domain" description="HTH cro/C1-type" evidence="1">
    <location>
        <begin position="7"/>
        <end position="61"/>
    </location>
</feature>
<dbReference type="SMART" id="SM00530">
    <property type="entry name" value="HTH_XRE"/>
    <property type="match status" value="1"/>
</dbReference>
<sequence length="122" mass="14178">MKFGQKLKKVRESMKLSQDDLASSLNTTQKTISNWESDKGLPTLTQFACIEEILQVDILSWFEEIGVVFKQAASKRENSDLTNHNVHKLIEQYEKRIVEKDICIDEQKEIIKALIEKLNLRN</sequence>
<proteinExistence type="predicted"/>
<evidence type="ECO:0000313" key="3">
    <source>
        <dbReference type="Proteomes" id="UP000587367"/>
    </source>
</evidence>
<evidence type="ECO:0000259" key="1">
    <source>
        <dbReference type="PROSITE" id="PS50943"/>
    </source>
</evidence>
<keyword evidence="3" id="KW-1185">Reference proteome</keyword>
<dbReference type="EMBL" id="JACHKS010000004">
    <property type="protein sequence ID" value="MBB6333207.1"/>
    <property type="molecule type" value="Genomic_DNA"/>
</dbReference>
<dbReference type="RefSeq" id="WP_184560009.1">
    <property type="nucleotide sequence ID" value="NZ_JACHKS010000004.1"/>
</dbReference>
<organism evidence="2 3">
    <name type="scientific">Chryseobacterium sediminis</name>
    <dbReference type="NCBI Taxonomy" id="1679494"/>
    <lineage>
        <taxon>Bacteria</taxon>
        <taxon>Pseudomonadati</taxon>
        <taxon>Bacteroidota</taxon>
        <taxon>Flavobacteriia</taxon>
        <taxon>Flavobacteriales</taxon>
        <taxon>Weeksellaceae</taxon>
        <taxon>Chryseobacterium group</taxon>
        <taxon>Chryseobacterium</taxon>
    </lineage>
</organism>
<dbReference type="Gene3D" id="1.10.260.40">
    <property type="entry name" value="lambda repressor-like DNA-binding domains"/>
    <property type="match status" value="1"/>
</dbReference>
<protein>
    <submittedName>
        <fullName evidence="2">Transcriptional regulator with XRE-family HTH domain</fullName>
    </submittedName>
</protein>
<dbReference type="InterPro" id="IPR001387">
    <property type="entry name" value="Cro/C1-type_HTH"/>
</dbReference>
<dbReference type="InterPro" id="IPR010982">
    <property type="entry name" value="Lambda_DNA-bd_dom_sf"/>
</dbReference>
<name>A0ABR6Q5H1_9FLAO</name>
<dbReference type="SUPFAM" id="SSF47413">
    <property type="entry name" value="lambda repressor-like DNA-binding domains"/>
    <property type="match status" value="1"/>
</dbReference>
<gene>
    <name evidence="2" type="ORF">HNP24_004231</name>
</gene>
<dbReference type="Pfam" id="PF01381">
    <property type="entry name" value="HTH_3"/>
    <property type="match status" value="1"/>
</dbReference>
<dbReference type="CDD" id="cd00093">
    <property type="entry name" value="HTH_XRE"/>
    <property type="match status" value="1"/>
</dbReference>
<dbReference type="PROSITE" id="PS50943">
    <property type="entry name" value="HTH_CROC1"/>
    <property type="match status" value="1"/>
</dbReference>
<reference evidence="2 3" key="1">
    <citation type="submission" date="2020-08" db="EMBL/GenBank/DDBJ databases">
        <title>Functional genomics of gut bacteria from endangered species of beetles.</title>
        <authorList>
            <person name="Carlos-Shanley C."/>
        </authorList>
    </citation>
    <scope>NUCLEOTIDE SEQUENCE [LARGE SCALE GENOMIC DNA]</scope>
    <source>
        <strain evidence="2 3">S00068</strain>
    </source>
</reference>
<evidence type="ECO:0000313" key="2">
    <source>
        <dbReference type="EMBL" id="MBB6333207.1"/>
    </source>
</evidence>
<accession>A0ABR6Q5H1</accession>